<sequence>MHILAGLGFAAAILCFYRAWRLGFPQPWVIAGVVLFLCARLAFEIARRGI</sequence>
<gene>
    <name evidence="2" type="ORF">ACFFII_00605</name>
</gene>
<keyword evidence="1" id="KW-1133">Transmembrane helix</keyword>
<evidence type="ECO:0000313" key="3">
    <source>
        <dbReference type="Proteomes" id="UP001589799"/>
    </source>
</evidence>
<proteinExistence type="predicted"/>
<keyword evidence="1" id="KW-0812">Transmembrane</keyword>
<reference evidence="2 3" key="1">
    <citation type="submission" date="2024-09" db="EMBL/GenBank/DDBJ databases">
        <authorList>
            <person name="Sun Q."/>
            <person name="Mori K."/>
        </authorList>
    </citation>
    <scope>NUCLEOTIDE SEQUENCE [LARGE SCALE GENOMIC DNA]</scope>
    <source>
        <strain evidence="2 3">KCTC 22789</strain>
    </source>
</reference>
<keyword evidence="1" id="KW-0472">Membrane</keyword>
<dbReference type="EMBL" id="JBHLWE010000002">
    <property type="protein sequence ID" value="MFC0339267.1"/>
    <property type="molecule type" value="Genomic_DNA"/>
</dbReference>
<comment type="caution">
    <text evidence="2">The sequence shown here is derived from an EMBL/GenBank/DDBJ whole genome shotgun (WGS) entry which is preliminary data.</text>
</comment>
<name>A0ABV6HZ96_9RHOB</name>
<evidence type="ECO:0000313" key="2">
    <source>
        <dbReference type="EMBL" id="MFC0339267.1"/>
    </source>
</evidence>
<protein>
    <submittedName>
        <fullName evidence="2">Uncharacterized protein</fullName>
    </submittedName>
</protein>
<dbReference type="RefSeq" id="WP_377696941.1">
    <property type="nucleotide sequence ID" value="NZ_JBHLWE010000002.1"/>
</dbReference>
<feature type="transmembrane region" description="Helical" evidence="1">
    <location>
        <begin position="28"/>
        <end position="46"/>
    </location>
</feature>
<accession>A0ABV6HZ96</accession>
<evidence type="ECO:0000256" key="1">
    <source>
        <dbReference type="SAM" id="Phobius"/>
    </source>
</evidence>
<keyword evidence="3" id="KW-1185">Reference proteome</keyword>
<organism evidence="2 3">
    <name type="scientific">Paracoccus niistensis</name>
    <dbReference type="NCBI Taxonomy" id="632935"/>
    <lineage>
        <taxon>Bacteria</taxon>
        <taxon>Pseudomonadati</taxon>
        <taxon>Pseudomonadota</taxon>
        <taxon>Alphaproteobacteria</taxon>
        <taxon>Rhodobacterales</taxon>
        <taxon>Paracoccaceae</taxon>
        <taxon>Paracoccus</taxon>
    </lineage>
</organism>
<dbReference type="Proteomes" id="UP001589799">
    <property type="component" value="Unassembled WGS sequence"/>
</dbReference>